<gene>
    <name evidence="1" type="ORF">S12H4_51224</name>
</gene>
<protein>
    <submittedName>
        <fullName evidence="1">Uncharacterized protein</fullName>
    </submittedName>
</protein>
<reference evidence="1" key="1">
    <citation type="journal article" date="2014" name="Front. Microbiol.">
        <title>High frequency of phylogenetically diverse reductive dehalogenase-homologous genes in deep subseafloor sedimentary metagenomes.</title>
        <authorList>
            <person name="Kawai M."/>
            <person name="Futagami T."/>
            <person name="Toyoda A."/>
            <person name="Takaki Y."/>
            <person name="Nishi S."/>
            <person name="Hori S."/>
            <person name="Arai W."/>
            <person name="Tsubouchi T."/>
            <person name="Morono Y."/>
            <person name="Uchiyama I."/>
            <person name="Ito T."/>
            <person name="Fujiyama A."/>
            <person name="Inagaki F."/>
            <person name="Takami H."/>
        </authorList>
    </citation>
    <scope>NUCLEOTIDE SEQUENCE</scope>
    <source>
        <strain evidence="1">Expedition CK06-06</strain>
    </source>
</reference>
<comment type="caution">
    <text evidence="1">The sequence shown here is derived from an EMBL/GenBank/DDBJ whole genome shotgun (WGS) entry which is preliminary data.</text>
</comment>
<name>X1VE06_9ZZZZ</name>
<accession>X1VE06</accession>
<organism evidence="1">
    <name type="scientific">marine sediment metagenome</name>
    <dbReference type="NCBI Taxonomy" id="412755"/>
    <lineage>
        <taxon>unclassified sequences</taxon>
        <taxon>metagenomes</taxon>
        <taxon>ecological metagenomes</taxon>
    </lineage>
</organism>
<sequence length="64" mass="7239">TETNNNTYAAVGYWKSENNFIIEYEIIGYSNRGDKWSLTFSGDKIYVKEVNAITGTTDYSGEAQ</sequence>
<feature type="non-terminal residue" evidence="1">
    <location>
        <position position="1"/>
    </location>
</feature>
<dbReference type="EMBL" id="BARW01032351">
    <property type="protein sequence ID" value="GAJ12291.1"/>
    <property type="molecule type" value="Genomic_DNA"/>
</dbReference>
<dbReference type="AlphaFoldDB" id="X1VE06"/>
<evidence type="ECO:0000313" key="1">
    <source>
        <dbReference type="EMBL" id="GAJ12291.1"/>
    </source>
</evidence>
<proteinExistence type="predicted"/>